<evidence type="ECO:0000313" key="2">
    <source>
        <dbReference type="Proteomes" id="UP000076276"/>
    </source>
</evidence>
<dbReference type="Proteomes" id="UP000076276">
    <property type="component" value="Unassembled WGS sequence"/>
</dbReference>
<comment type="caution">
    <text evidence="1">The sequence shown here is derived from an EMBL/GenBank/DDBJ whole genome shotgun (WGS) entry which is preliminary data.</text>
</comment>
<dbReference type="AlphaFoldDB" id="A0A151XZT7"/>
<evidence type="ECO:0000313" key="1">
    <source>
        <dbReference type="EMBL" id="KYQ71265.1"/>
    </source>
</evidence>
<proteinExistence type="predicted"/>
<name>A0A151XZT7_9GAMM</name>
<gene>
    <name evidence="1" type="ORF">AZH43_15555</name>
</gene>
<sequence>MSNLRQPHEIMLKNFYYFKIKGKICAVEKAEDANPAISWELYCATDCKISVFSAFYLKNLQSFFTVSLHFLRTVAV</sequence>
<accession>A0A151XZT7</accession>
<reference evidence="1 2" key="1">
    <citation type="submission" date="2016-03" db="EMBL/GenBank/DDBJ databases">
        <title>Acinetobacter genomospecies 28 strain ANC 4149.</title>
        <authorList>
            <person name="Radolfova-Krizova L."/>
            <person name="Nemec A."/>
        </authorList>
    </citation>
    <scope>NUCLEOTIDE SEQUENCE [LARGE SCALE GENOMIC DNA]</scope>
    <source>
        <strain evidence="1 2">ANC 4149</strain>
    </source>
</reference>
<dbReference type="EMBL" id="LUAW01000030">
    <property type="protein sequence ID" value="KYQ71265.1"/>
    <property type="molecule type" value="Genomic_DNA"/>
</dbReference>
<keyword evidence="2" id="KW-1185">Reference proteome</keyword>
<protein>
    <submittedName>
        <fullName evidence="1">Uncharacterized protein</fullName>
    </submittedName>
</protein>
<organism evidence="1 2">
    <name type="scientific">Acinetobacter pragensis</name>
    <dbReference type="NCBI Taxonomy" id="1806892"/>
    <lineage>
        <taxon>Bacteria</taxon>
        <taxon>Pseudomonadati</taxon>
        <taxon>Pseudomonadota</taxon>
        <taxon>Gammaproteobacteria</taxon>
        <taxon>Moraxellales</taxon>
        <taxon>Moraxellaceae</taxon>
        <taxon>Acinetobacter</taxon>
    </lineage>
</organism>